<comment type="caution">
    <text evidence="8">The sequence shown here is derived from an EMBL/GenBank/DDBJ whole genome shotgun (WGS) entry which is preliminary data.</text>
</comment>
<dbReference type="CDD" id="cd00378">
    <property type="entry name" value="SHMT"/>
    <property type="match status" value="1"/>
</dbReference>
<keyword evidence="4 6" id="KW-0808">Transferase</keyword>
<gene>
    <name evidence="6 8" type="primary">glyA</name>
    <name evidence="8" type="ORF">ACFQ1O_01855</name>
</gene>
<keyword evidence="3 6" id="KW-0554">One-carbon metabolism</keyword>
<dbReference type="EC" id="2.1.2.1" evidence="6"/>
<dbReference type="InterPro" id="IPR001085">
    <property type="entry name" value="Ser_HO-MeTrfase"/>
</dbReference>
<comment type="similarity">
    <text evidence="2 6">Belongs to the SHMT family.</text>
</comment>
<protein>
    <recommendedName>
        <fullName evidence="6">Serine hydroxymethyltransferase</fullName>
        <shortName evidence="6">SHMT</shortName>
        <shortName evidence="6">Serine methylase</shortName>
        <ecNumber evidence="6">2.1.2.1</ecNumber>
    </recommendedName>
</protein>
<keyword evidence="9" id="KW-1185">Reference proteome</keyword>
<dbReference type="PIRSF" id="PIRSF000412">
    <property type="entry name" value="SHMT"/>
    <property type="match status" value="1"/>
</dbReference>
<keyword evidence="6" id="KW-0028">Amino-acid biosynthesis</keyword>
<keyword evidence="5 6" id="KW-0663">Pyridoxal phosphate</keyword>
<feature type="modified residue" description="N6-(pyridoxal phosphate)lysine" evidence="6">
    <location>
        <position position="222"/>
    </location>
</feature>
<dbReference type="InterPro" id="IPR039429">
    <property type="entry name" value="SHMT-like_dom"/>
</dbReference>
<comment type="pathway">
    <text evidence="6">Amino-acid biosynthesis; glycine biosynthesis; glycine from L-serine: step 1/1.</text>
</comment>
<comment type="pathway">
    <text evidence="6">One-carbon metabolism; tetrahydrofolate interconversion.</text>
</comment>
<organism evidence="8 9">
    <name type="scientific">Pseudofulvibacter geojedonensis</name>
    <dbReference type="NCBI Taxonomy" id="1123758"/>
    <lineage>
        <taxon>Bacteria</taxon>
        <taxon>Pseudomonadati</taxon>
        <taxon>Bacteroidota</taxon>
        <taxon>Flavobacteriia</taxon>
        <taxon>Flavobacteriales</taxon>
        <taxon>Flavobacteriaceae</taxon>
        <taxon>Pseudofulvibacter</taxon>
    </lineage>
</organism>
<dbReference type="EMBL" id="JBHTJM010000002">
    <property type="protein sequence ID" value="MFD0962744.1"/>
    <property type="molecule type" value="Genomic_DNA"/>
</dbReference>
<dbReference type="Proteomes" id="UP001596997">
    <property type="component" value="Unassembled WGS sequence"/>
</dbReference>
<dbReference type="NCBIfam" id="NF000586">
    <property type="entry name" value="PRK00011.1"/>
    <property type="match status" value="1"/>
</dbReference>
<dbReference type="InterPro" id="IPR015421">
    <property type="entry name" value="PyrdxlP-dep_Trfase_major"/>
</dbReference>
<feature type="binding site" evidence="6">
    <location>
        <begin position="117"/>
        <end position="119"/>
    </location>
    <ligand>
        <name>(6S)-5,6,7,8-tetrahydrofolate</name>
        <dbReference type="ChEBI" id="CHEBI:57453"/>
    </ligand>
</feature>
<comment type="cofactor">
    <cofactor evidence="1 6">
        <name>pyridoxal 5'-phosphate</name>
        <dbReference type="ChEBI" id="CHEBI:597326"/>
    </cofactor>
</comment>
<evidence type="ECO:0000256" key="1">
    <source>
        <dbReference type="ARBA" id="ARBA00001933"/>
    </source>
</evidence>
<feature type="binding site" evidence="6">
    <location>
        <begin position="361"/>
        <end position="363"/>
    </location>
    <ligand>
        <name>(6S)-5,6,7,8-tetrahydrofolate</name>
        <dbReference type="ChEBI" id="CHEBI:57453"/>
    </ligand>
</feature>
<evidence type="ECO:0000259" key="7">
    <source>
        <dbReference type="Pfam" id="PF00464"/>
    </source>
</evidence>
<dbReference type="Gene3D" id="3.40.640.10">
    <property type="entry name" value="Type I PLP-dependent aspartate aminotransferase-like (Major domain)"/>
    <property type="match status" value="1"/>
</dbReference>
<evidence type="ECO:0000256" key="4">
    <source>
        <dbReference type="ARBA" id="ARBA00022679"/>
    </source>
</evidence>
<name>A0ABW3HYW2_9FLAO</name>
<evidence type="ECO:0000256" key="5">
    <source>
        <dbReference type="ARBA" id="ARBA00022898"/>
    </source>
</evidence>
<evidence type="ECO:0000256" key="3">
    <source>
        <dbReference type="ARBA" id="ARBA00022563"/>
    </source>
</evidence>
<dbReference type="InterPro" id="IPR019798">
    <property type="entry name" value="Ser_HO-MeTrfase_PLP_BS"/>
</dbReference>
<dbReference type="InterPro" id="IPR015424">
    <property type="entry name" value="PyrdxlP-dep_Trfase"/>
</dbReference>
<sequence length="424" mass="46224">MQRDEQIFELIQEEKERQIHGLELIASENFVSEQVMEAAGSVLTNKYAEGYPGKRYYGGCEVVDEVEQLAIDRAKALFGAAYVNVQPHSGSQANTAVFFACLKPGDKILGFDLSHGGHLTHGSPVNFSGRLYNPVFYGVEESTGMLNYDNIEAIAVKEQPKLIIAGASAYSRDIDFKRFRAIADKVGALLLADISHPAGLIAKGILNDPMPHCHVVTTTTHKTLRGPRGGMIMMGQDFENPFGITLKSGKLRMMSSLLDSAVFPGNQGGPLEHIIAAKAIAFGEALSDEYMHYMLQVQKNAQAMAKALVSRGYKVISEGTDNHMMLIDLRNKNVTGKDAENALVKADITVNKNMVPFDDKSPFVTSGIRIGSAAVTTRGLVEADMETIIALIDEVIMNWEDEAVLEAVAVKVNNLMSDKPLFKA</sequence>
<dbReference type="PANTHER" id="PTHR11680">
    <property type="entry name" value="SERINE HYDROXYMETHYLTRANSFERASE"/>
    <property type="match status" value="1"/>
</dbReference>
<dbReference type="RefSeq" id="WP_377712716.1">
    <property type="nucleotide sequence ID" value="NZ_JBHTJM010000002.1"/>
</dbReference>
<dbReference type="InterPro" id="IPR015422">
    <property type="entry name" value="PyrdxlP-dep_Trfase_small"/>
</dbReference>
<comment type="function">
    <text evidence="6">Catalyzes the reversible interconversion of serine and glycine with tetrahydrofolate (THF) serving as the one-carbon carrier. This reaction serves as the major source of one-carbon groups required for the biosynthesis of purines, thymidylate, methionine, and other important biomolecules. Also exhibits THF-independent aldolase activity toward beta-hydroxyamino acids, producing glycine and aldehydes, via a retro-aldol mechanism.</text>
</comment>
<accession>A0ABW3HYW2</accession>
<dbReference type="InterPro" id="IPR049943">
    <property type="entry name" value="Ser_HO-MeTrfase-like"/>
</dbReference>
<reference evidence="9" key="1">
    <citation type="journal article" date="2019" name="Int. J. Syst. Evol. Microbiol.">
        <title>The Global Catalogue of Microorganisms (GCM) 10K type strain sequencing project: providing services to taxonomists for standard genome sequencing and annotation.</title>
        <authorList>
            <consortium name="The Broad Institute Genomics Platform"/>
            <consortium name="The Broad Institute Genome Sequencing Center for Infectious Disease"/>
            <person name="Wu L."/>
            <person name="Ma J."/>
        </authorList>
    </citation>
    <scope>NUCLEOTIDE SEQUENCE [LARGE SCALE GENOMIC DNA]</scope>
    <source>
        <strain evidence="9">CCUG 62114</strain>
    </source>
</reference>
<comment type="caution">
    <text evidence="6">Lacks conserved residue(s) required for the propagation of feature annotation.</text>
</comment>
<comment type="catalytic activity">
    <reaction evidence="6">
        <text>(6R)-5,10-methylene-5,6,7,8-tetrahydrofolate + glycine + H2O = (6S)-5,6,7,8-tetrahydrofolate + L-serine</text>
        <dbReference type="Rhea" id="RHEA:15481"/>
        <dbReference type="ChEBI" id="CHEBI:15377"/>
        <dbReference type="ChEBI" id="CHEBI:15636"/>
        <dbReference type="ChEBI" id="CHEBI:33384"/>
        <dbReference type="ChEBI" id="CHEBI:57305"/>
        <dbReference type="ChEBI" id="CHEBI:57453"/>
        <dbReference type="EC" id="2.1.2.1"/>
    </reaction>
</comment>
<dbReference type="SUPFAM" id="SSF53383">
    <property type="entry name" value="PLP-dependent transferases"/>
    <property type="match status" value="1"/>
</dbReference>
<feature type="binding site" evidence="6">
    <location>
        <position position="113"/>
    </location>
    <ligand>
        <name>(6S)-5,6,7,8-tetrahydrofolate</name>
        <dbReference type="ChEBI" id="CHEBI:57453"/>
    </ligand>
</feature>
<dbReference type="Pfam" id="PF00464">
    <property type="entry name" value="SHMT"/>
    <property type="match status" value="1"/>
</dbReference>
<comment type="subcellular location">
    <subcellularLocation>
        <location evidence="6">Cytoplasm</location>
    </subcellularLocation>
</comment>
<keyword evidence="6" id="KW-0963">Cytoplasm</keyword>
<proteinExistence type="inferred from homology"/>
<evidence type="ECO:0000313" key="9">
    <source>
        <dbReference type="Proteomes" id="UP001596997"/>
    </source>
</evidence>
<evidence type="ECO:0000256" key="2">
    <source>
        <dbReference type="ARBA" id="ARBA00006376"/>
    </source>
</evidence>
<dbReference type="PROSITE" id="PS00096">
    <property type="entry name" value="SHMT"/>
    <property type="match status" value="1"/>
</dbReference>
<evidence type="ECO:0000256" key="6">
    <source>
        <dbReference type="HAMAP-Rule" id="MF_00051"/>
    </source>
</evidence>
<feature type="site" description="Plays an important role in substrate specificity" evidence="6">
    <location>
        <position position="221"/>
    </location>
</feature>
<dbReference type="HAMAP" id="MF_00051">
    <property type="entry name" value="SHMT"/>
    <property type="match status" value="1"/>
</dbReference>
<evidence type="ECO:0000313" key="8">
    <source>
        <dbReference type="EMBL" id="MFD0962744.1"/>
    </source>
</evidence>
<dbReference type="GO" id="GO:0004372">
    <property type="term" value="F:glycine hydroxymethyltransferase activity"/>
    <property type="evidence" value="ECO:0007669"/>
    <property type="project" value="UniProtKB-EC"/>
</dbReference>
<dbReference type="PANTHER" id="PTHR11680:SF35">
    <property type="entry name" value="SERINE HYDROXYMETHYLTRANSFERASE 1"/>
    <property type="match status" value="1"/>
</dbReference>
<dbReference type="Gene3D" id="3.90.1150.10">
    <property type="entry name" value="Aspartate Aminotransferase, domain 1"/>
    <property type="match status" value="1"/>
</dbReference>
<feature type="domain" description="Serine hydroxymethyltransferase-like" evidence="7">
    <location>
        <begin position="2"/>
        <end position="391"/>
    </location>
</feature>
<comment type="subunit">
    <text evidence="6">Homodimer.</text>
</comment>